<dbReference type="AlphaFoldDB" id="A0A3N0J146"/>
<evidence type="ECO:0008006" key="5">
    <source>
        <dbReference type="Google" id="ProtNLM"/>
    </source>
</evidence>
<dbReference type="EMBL" id="PPTT01000013">
    <property type="protein sequence ID" value="RDB68743.1"/>
    <property type="molecule type" value="Genomic_DNA"/>
</dbReference>
<evidence type="ECO:0000313" key="1">
    <source>
        <dbReference type="EMBL" id="RDB68743.1"/>
    </source>
</evidence>
<organism evidence="2 4">
    <name type="scientific">Eggerthella sinensis</name>
    <dbReference type="NCBI Taxonomy" id="242230"/>
    <lineage>
        <taxon>Bacteria</taxon>
        <taxon>Bacillati</taxon>
        <taxon>Actinomycetota</taxon>
        <taxon>Coriobacteriia</taxon>
        <taxon>Eggerthellales</taxon>
        <taxon>Eggerthellaceae</taxon>
        <taxon>Eggerthella</taxon>
    </lineage>
</organism>
<dbReference type="RefSeq" id="WP_114546319.1">
    <property type="nucleotide sequence ID" value="NZ_JAJCHC010000007.1"/>
</dbReference>
<dbReference type="EMBL" id="QICC01000005">
    <property type="protein sequence ID" value="RNM42981.1"/>
    <property type="molecule type" value="Genomic_DNA"/>
</dbReference>
<reference evidence="4" key="2">
    <citation type="submission" date="2018-05" db="EMBL/GenBank/DDBJ databases">
        <title>Genome Sequencing of selected type strains of the family Eggerthellaceae.</title>
        <authorList>
            <person name="Danylec N."/>
            <person name="Stoll D.A."/>
            <person name="Doetsch A."/>
            <person name="Huch M."/>
        </authorList>
    </citation>
    <scope>NUCLEOTIDE SEQUENCE [LARGE SCALE GENOMIC DNA]</scope>
    <source>
        <strain evidence="4">DSM 16107</strain>
    </source>
</reference>
<reference evidence="1 3" key="1">
    <citation type="journal article" date="2018" name="Elife">
        <title>Discovery and characterization of a prevalent human gut bacterial enzyme sufficient for the inactivation of a family of plant toxins.</title>
        <authorList>
            <person name="Koppel N."/>
            <person name="Bisanz J.E."/>
            <person name="Pandelia M.E."/>
            <person name="Turnbaugh P.J."/>
            <person name="Balskus E.P."/>
        </authorList>
    </citation>
    <scope>NUCLEOTIDE SEQUENCE [LARGE SCALE GENOMIC DNA]</scope>
    <source>
        <strain evidence="1 3">DSM 16107</strain>
    </source>
</reference>
<evidence type="ECO:0000313" key="3">
    <source>
        <dbReference type="Proteomes" id="UP000253817"/>
    </source>
</evidence>
<proteinExistence type="predicted"/>
<comment type="caution">
    <text evidence="2">The sequence shown here is derived from an EMBL/GenBank/DDBJ whole genome shotgun (WGS) entry which is preliminary data.</text>
</comment>
<dbReference type="Proteomes" id="UP000270112">
    <property type="component" value="Unassembled WGS sequence"/>
</dbReference>
<keyword evidence="3" id="KW-1185">Reference proteome</keyword>
<sequence length="146" mass="16264">MTNPRVEHEDVAARVFATLETLVAGFSEIKGCEYEHAPTEAPSLPCVTMQTLGGDPIEKRYLDGSRIAAYRFSLQLRQQTEDDQGRLDARSLLERLASEVERAAIDLGAGRASWGVSSDTLPSRIESTEGYADWRTELTLKYRTNL</sequence>
<evidence type="ECO:0000313" key="4">
    <source>
        <dbReference type="Proteomes" id="UP000270112"/>
    </source>
</evidence>
<gene>
    <name evidence="1" type="ORF">C1876_08625</name>
    <name evidence="2" type="ORF">DMP09_02620</name>
</gene>
<dbReference type="Proteomes" id="UP000253817">
    <property type="component" value="Unassembled WGS sequence"/>
</dbReference>
<evidence type="ECO:0000313" key="2">
    <source>
        <dbReference type="EMBL" id="RNM42981.1"/>
    </source>
</evidence>
<protein>
    <recommendedName>
        <fullName evidence="5">DUF3168 domain-containing protein</fullName>
    </recommendedName>
</protein>
<dbReference type="OrthoDB" id="3175131at2"/>
<accession>A0A3N0J146</accession>
<reference evidence="2" key="3">
    <citation type="journal article" date="2019" name="Microbiol. Resour. Announc.">
        <title>Draft Genome Sequences of Type Strains of Gordonibacter faecihominis, Paraeggerthella hongkongensis, Parvibacter caecicola,Slackia equolifaciens, Slackia faecicanis, and Slackia isoflavoniconvertens.</title>
        <authorList>
            <person name="Danylec N."/>
            <person name="Stoll D.A."/>
            <person name="Dotsch A."/>
            <person name="Huch M."/>
        </authorList>
    </citation>
    <scope>NUCLEOTIDE SEQUENCE</scope>
    <source>
        <strain evidence="2">DSM 16107</strain>
    </source>
</reference>
<name>A0A3N0J146_9ACTN</name>